<proteinExistence type="predicted"/>
<gene>
    <name evidence="1" type="ORF">FSP39_014942</name>
</gene>
<comment type="caution">
    <text evidence="1">The sequence shown here is derived from an EMBL/GenBank/DDBJ whole genome shotgun (WGS) entry which is preliminary data.</text>
</comment>
<dbReference type="EMBL" id="VSWD01000010">
    <property type="protein sequence ID" value="KAK3090823.1"/>
    <property type="molecule type" value="Genomic_DNA"/>
</dbReference>
<dbReference type="AlphaFoldDB" id="A0AA89BX62"/>
<dbReference type="Pfam" id="PF05380">
    <property type="entry name" value="Peptidase_A17"/>
    <property type="match status" value="1"/>
</dbReference>
<sequence length="465" mass="52379">MRVHEFGNRPSPAVSTYGLRHIVRNADDDVKNYVTNDFYVDDALSSTPSAEEAIQILKKTQTVLKENGSIRLHKIASNSPTVLEAFPVNDLKKNLKTLDLCSDDLPVQQSLGLAWDLNTDCLIFNISIPDKPFTKRGELSTVNSLFDPLGFISPIIIHGRILMRDLCQEVNDWDQPLLTEFEKEWSNWKESLKSLHKLAIPRMYTPTSFSQATERSVHILCDASEKAIAAVAYLKTVSESGDVHVGFIMGKSKVVPVCGHTIPRLELCGALLATEVGRIVFEGLNLSPDVAKYYTDSMVVLGYLNNRSRRFYNYVSNRVSTILCHSKSEQWTFVPTHNNPADLGTRCFTTVEELVDSNWLQGPSHLLISNSDEQKRFPLVAPDNDKEIRPTLAVRKAVIEESGLHSKFEKFSSWEKLVIAFALLIRVARARKSQTQTLSVRDIGITKEAKIFILRLAQQASFRMR</sequence>
<name>A0AA89BX62_PINIB</name>
<dbReference type="PANTHER" id="PTHR47331">
    <property type="entry name" value="PHD-TYPE DOMAIN-CONTAINING PROTEIN"/>
    <property type="match status" value="1"/>
</dbReference>
<reference evidence="1" key="1">
    <citation type="submission" date="2019-08" db="EMBL/GenBank/DDBJ databases">
        <title>The improved chromosome-level genome for the pearl oyster Pinctada fucata martensii using PacBio sequencing and Hi-C.</title>
        <authorList>
            <person name="Zheng Z."/>
        </authorList>
    </citation>
    <scope>NUCLEOTIDE SEQUENCE</scope>
    <source>
        <strain evidence="1">ZZ-2019</strain>
        <tissue evidence="1">Adductor muscle</tissue>
    </source>
</reference>
<organism evidence="1 2">
    <name type="scientific">Pinctada imbricata</name>
    <name type="common">Atlantic pearl-oyster</name>
    <name type="synonym">Pinctada martensii</name>
    <dbReference type="NCBI Taxonomy" id="66713"/>
    <lineage>
        <taxon>Eukaryota</taxon>
        <taxon>Metazoa</taxon>
        <taxon>Spiralia</taxon>
        <taxon>Lophotrochozoa</taxon>
        <taxon>Mollusca</taxon>
        <taxon>Bivalvia</taxon>
        <taxon>Autobranchia</taxon>
        <taxon>Pteriomorphia</taxon>
        <taxon>Pterioida</taxon>
        <taxon>Pterioidea</taxon>
        <taxon>Pteriidae</taxon>
        <taxon>Pinctada</taxon>
    </lineage>
</organism>
<evidence type="ECO:0000313" key="1">
    <source>
        <dbReference type="EMBL" id="KAK3090823.1"/>
    </source>
</evidence>
<dbReference type="Proteomes" id="UP001186944">
    <property type="component" value="Unassembled WGS sequence"/>
</dbReference>
<protein>
    <submittedName>
        <fullName evidence="1">Uncharacterized protein</fullName>
    </submittedName>
</protein>
<dbReference type="PANTHER" id="PTHR47331:SF6">
    <property type="entry name" value="DOUBLECORTIN DOMAIN-CONTAINING PROTEIN"/>
    <property type="match status" value="1"/>
</dbReference>
<accession>A0AA89BX62</accession>
<evidence type="ECO:0000313" key="2">
    <source>
        <dbReference type="Proteomes" id="UP001186944"/>
    </source>
</evidence>
<dbReference type="InterPro" id="IPR008042">
    <property type="entry name" value="Retrotrans_Pao"/>
</dbReference>
<dbReference type="SUPFAM" id="SSF56672">
    <property type="entry name" value="DNA/RNA polymerases"/>
    <property type="match status" value="1"/>
</dbReference>
<keyword evidence="2" id="KW-1185">Reference proteome</keyword>
<dbReference type="InterPro" id="IPR043502">
    <property type="entry name" value="DNA/RNA_pol_sf"/>
</dbReference>